<dbReference type="Pfam" id="PF13431">
    <property type="entry name" value="TPR_17"/>
    <property type="match status" value="1"/>
</dbReference>
<dbReference type="STRING" id="91360.SAMN05660330_03428"/>
<evidence type="ECO:0000313" key="3">
    <source>
        <dbReference type="Proteomes" id="UP000199073"/>
    </source>
</evidence>
<dbReference type="InterPro" id="IPR019734">
    <property type="entry name" value="TPR_rpt"/>
</dbReference>
<dbReference type="Pfam" id="PF13432">
    <property type="entry name" value="TPR_16"/>
    <property type="match status" value="2"/>
</dbReference>
<keyword evidence="3" id="KW-1185">Reference proteome</keyword>
<dbReference type="SMART" id="SM00028">
    <property type="entry name" value="TPR"/>
    <property type="match status" value="5"/>
</dbReference>
<proteinExistence type="predicted"/>
<organism evidence="2 3">
    <name type="scientific">Desulforhopalus singaporensis</name>
    <dbReference type="NCBI Taxonomy" id="91360"/>
    <lineage>
        <taxon>Bacteria</taxon>
        <taxon>Pseudomonadati</taxon>
        <taxon>Thermodesulfobacteriota</taxon>
        <taxon>Desulfobulbia</taxon>
        <taxon>Desulfobulbales</taxon>
        <taxon>Desulfocapsaceae</taxon>
        <taxon>Desulforhopalus</taxon>
    </lineage>
</organism>
<dbReference type="Gene3D" id="1.25.40.10">
    <property type="entry name" value="Tetratricopeptide repeat domain"/>
    <property type="match status" value="2"/>
</dbReference>
<dbReference type="PANTHER" id="PTHR12558">
    <property type="entry name" value="CELL DIVISION CYCLE 16,23,27"/>
    <property type="match status" value="1"/>
</dbReference>
<dbReference type="Pfam" id="PF13414">
    <property type="entry name" value="TPR_11"/>
    <property type="match status" value="1"/>
</dbReference>
<dbReference type="Proteomes" id="UP000199073">
    <property type="component" value="Unassembled WGS sequence"/>
</dbReference>
<dbReference type="OrthoDB" id="5430072at2"/>
<gene>
    <name evidence="2" type="ORF">SAMN05660330_03428</name>
</gene>
<name>A0A1H0U8I3_9BACT</name>
<protein>
    <submittedName>
        <fullName evidence="2">Tfp pilus assembly protein PilF</fullName>
    </submittedName>
</protein>
<feature type="repeat" description="TPR" evidence="1">
    <location>
        <begin position="454"/>
        <end position="487"/>
    </location>
</feature>
<dbReference type="RefSeq" id="WP_092225039.1">
    <property type="nucleotide sequence ID" value="NZ_FNJI01000029.1"/>
</dbReference>
<sequence length="720" mass="80708">MIKKFPVDRKSMDLVVEDFVRFSTGFSAILLRLLPTAQEVYFLKNEVEVGTFYDQKKIIGRVTEDYQKIFSKKKKYLVRDSFLFIPFDISDQDTVVAVVCGADPLFLTKVSDDWLGDVHDRAGTEMLLLKQARTDPQTGLLNQSNLYSLLENYKQEDGLLLLLVHLPAKRSTLGSVHRHISFSSSMLKYFSAGRAMVHYLGHSVFALVYKAQEGDNLDEVENKLLLYLKKGACHKVYIGSSRVVAVENGQDGSVNGVQLLDQAWTALHHATRKGPFSFCDYDVLAFPEKHPLAPPEKSLARKLQRRWSGLDRFSLVQFSNEDRDYASRKIAEKYLDDVSPIIDGQDIFVIIAGDDIDGAVNWAEKIVDRVAQDDTPTTVAAGIGHYPYSDFKKAELPLNCRKALVHGSFLGPSSVVVFDPVSLNISGDIYYGDGDFNKAIGEYSRAINVGKGDINLYNSLGVAYAMTGKLKEADGSFRRALKLEKDNFMALYNLGLVLQNLGRTDDALEFLATALASCRAQGRYQEHLNELRLQLGILSSRAGQFLEGPPYLEKWLETNGQSPRASEAYFHLGKMYYLAGKNQKAMTALQRALRTDEFNDGALSLLGKIYLDEEEGREIALSLCLKSVELEPADLEHQVYLAEALVSCNRFEEAKPYLYRCVRNKKLQTDARLLLAQGYLLSGQFTRAREWYQKVIATSGVEKNKLLEARSGISACSTPK</sequence>
<accession>A0A1H0U8I3</accession>
<keyword evidence="1" id="KW-0802">TPR repeat</keyword>
<dbReference type="PANTHER" id="PTHR12558:SF13">
    <property type="entry name" value="CELL DIVISION CYCLE PROTEIN 27 HOMOLOG"/>
    <property type="match status" value="1"/>
</dbReference>
<feature type="repeat" description="TPR" evidence="1">
    <location>
        <begin position="566"/>
        <end position="599"/>
    </location>
</feature>
<dbReference type="SUPFAM" id="SSF81901">
    <property type="entry name" value="HCP-like"/>
    <property type="match status" value="1"/>
</dbReference>
<reference evidence="2 3" key="1">
    <citation type="submission" date="2016-10" db="EMBL/GenBank/DDBJ databases">
        <authorList>
            <person name="de Groot N.N."/>
        </authorList>
    </citation>
    <scope>NUCLEOTIDE SEQUENCE [LARGE SCALE GENOMIC DNA]</scope>
    <source>
        <strain evidence="2 3">DSM 12130</strain>
    </source>
</reference>
<evidence type="ECO:0000313" key="2">
    <source>
        <dbReference type="EMBL" id="SDP62146.1"/>
    </source>
</evidence>
<dbReference type="AlphaFoldDB" id="A0A1H0U8I3"/>
<dbReference type="InterPro" id="IPR011990">
    <property type="entry name" value="TPR-like_helical_dom_sf"/>
</dbReference>
<evidence type="ECO:0000256" key="1">
    <source>
        <dbReference type="PROSITE-ProRule" id="PRU00339"/>
    </source>
</evidence>
<dbReference type="EMBL" id="FNJI01000029">
    <property type="protein sequence ID" value="SDP62146.1"/>
    <property type="molecule type" value="Genomic_DNA"/>
</dbReference>
<dbReference type="PROSITE" id="PS50005">
    <property type="entry name" value="TPR"/>
    <property type="match status" value="2"/>
</dbReference>